<evidence type="ECO:0000313" key="2">
    <source>
        <dbReference type="EMBL" id="CAD9211542.1"/>
    </source>
</evidence>
<feature type="region of interest" description="Disordered" evidence="1">
    <location>
        <begin position="1"/>
        <end position="68"/>
    </location>
</feature>
<protein>
    <submittedName>
        <fullName evidence="2">Uncharacterized protein</fullName>
    </submittedName>
</protein>
<dbReference type="EMBL" id="HBGG01026697">
    <property type="protein sequence ID" value="CAD9211542.1"/>
    <property type="molecule type" value="Transcribed_RNA"/>
</dbReference>
<name>A0A7S1SWX8_9CHLO</name>
<evidence type="ECO:0000256" key="1">
    <source>
        <dbReference type="SAM" id="MobiDB-lite"/>
    </source>
</evidence>
<gene>
    <name evidence="2" type="ORF">TCHU04912_LOCUS13781</name>
</gene>
<reference evidence="2" key="1">
    <citation type="submission" date="2021-01" db="EMBL/GenBank/DDBJ databases">
        <authorList>
            <person name="Corre E."/>
            <person name="Pelletier E."/>
            <person name="Niang G."/>
            <person name="Scheremetjew M."/>
            <person name="Finn R."/>
            <person name="Kale V."/>
            <person name="Holt S."/>
            <person name="Cochrane G."/>
            <person name="Meng A."/>
            <person name="Brown T."/>
            <person name="Cohen L."/>
        </authorList>
    </citation>
    <scope>NUCLEOTIDE SEQUENCE</scope>
    <source>
        <strain evidence="2">PLY429</strain>
    </source>
</reference>
<sequence length="136" mass="15260">MPRETKKEYLQRKRAERSVRRRQHDEEFVGWKLKPQPNTPLEQQLGSSSRPTGRSTGPKTAAERAAEEVERVRPLKACRDTVEAPGTAWRLPKCALDEVGWGPKGAAPMPERPQWEGVASTAEALEALETEAFQKA</sequence>
<proteinExistence type="predicted"/>
<organism evidence="2">
    <name type="scientific">Tetraselmis chuii</name>
    <dbReference type="NCBI Taxonomy" id="63592"/>
    <lineage>
        <taxon>Eukaryota</taxon>
        <taxon>Viridiplantae</taxon>
        <taxon>Chlorophyta</taxon>
        <taxon>core chlorophytes</taxon>
        <taxon>Chlorodendrophyceae</taxon>
        <taxon>Chlorodendrales</taxon>
        <taxon>Chlorodendraceae</taxon>
        <taxon>Tetraselmis</taxon>
    </lineage>
</organism>
<feature type="compositionally biased region" description="Basic and acidic residues" evidence="1">
    <location>
        <begin position="1"/>
        <end position="29"/>
    </location>
</feature>
<feature type="compositionally biased region" description="Low complexity" evidence="1">
    <location>
        <begin position="46"/>
        <end position="58"/>
    </location>
</feature>
<dbReference type="AlphaFoldDB" id="A0A7S1SWX8"/>
<accession>A0A7S1SWX8</accession>